<organism evidence="1 2">
    <name type="scientific">Racocetra persica</name>
    <dbReference type="NCBI Taxonomy" id="160502"/>
    <lineage>
        <taxon>Eukaryota</taxon>
        <taxon>Fungi</taxon>
        <taxon>Fungi incertae sedis</taxon>
        <taxon>Mucoromycota</taxon>
        <taxon>Glomeromycotina</taxon>
        <taxon>Glomeromycetes</taxon>
        <taxon>Diversisporales</taxon>
        <taxon>Gigasporaceae</taxon>
        <taxon>Racocetra</taxon>
    </lineage>
</organism>
<gene>
    <name evidence="1" type="ORF">RPERSI_LOCUS3447</name>
</gene>
<sequence>LYNPLSSDDGVTDFKIGAIWSMKFSKDGKFLATGGQDTVVRVWAVISSDEEREHFLEGSGTSVYEGISGAKLGAPVFRDKPLYEYRGHTADILDLSWKQLLTFFINGQDREHTDFVTAIEFHPKDDRFFLSGSLDCRLRLWNIPEKRVSSWNELNDSQLITAVGFALDGKIAVAGSLSGKCLFYETDGLKYNTQIHVKSARGRNSQGKKITGIESMPGTLPGQEKLLISSNDSRIRLYNMRDKSLECKFKGLENTSSQIRATFSDDGRYIICGSEDRHVYIFNTDQSSINSSHGNGSNWLKKEKCGYENFESHSAIVTVAIFAPTRTKQLISLCGDPIFAHTVNNENTANQTYPDGNIIVCADYTGSIKIFRQDCAYYPSRDSDSVSFRSTRKVYLKINKISLIMWNLYEIFP</sequence>
<keyword evidence="2" id="KW-1185">Reference proteome</keyword>
<protein>
    <submittedName>
        <fullName evidence="1">28781_t:CDS:1</fullName>
    </submittedName>
</protein>
<evidence type="ECO:0000313" key="1">
    <source>
        <dbReference type="EMBL" id="CAG8538481.1"/>
    </source>
</evidence>
<feature type="non-terminal residue" evidence="1">
    <location>
        <position position="1"/>
    </location>
</feature>
<proteinExistence type="predicted"/>
<comment type="caution">
    <text evidence="1">The sequence shown here is derived from an EMBL/GenBank/DDBJ whole genome shotgun (WGS) entry which is preliminary data.</text>
</comment>
<accession>A0ACA9LMR7</accession>
<reference evidence="1" key="1">
    <citation type="submission" date="2021-06" db="EMBL/GenBank/DDBJ databases">
        <authorList>
            <person name="Kallberg Y."/>
            <person name="Tangrot J."/>
            <person name="Rosling A."/>
        </authorList>
    </citation>
    <scope>NUCLEOTIDE SEQUENCE</scope>
    <source>
        <strain evidence="1">MA461A</strain>
    </source>
</reference>
<dbReference type="Proteomes" id="UP000789920">
    <property type="component" value="Unassembled WGS sequence"/>
</dbReference>
<name>A0ACA9LMR7_9GLOM</name>
<dbReference type="EMBL" id="CAJVQC010004287">
    <property type="protein sequence ID" value="CAG8538481.1"/>
    <property type="molecule type" value="Genomic_DNA"/>
</dbReference>
<evidence type="ECO:0000313" key="2">
    <source>
        <dbReference type="Proteomes" id="UP000789920"/>
    </source>
</evidence>